<evidence type="ECO:0000313" key="8">
    <source>
        <dbReference type="Ensembl" id="ENSECAP00000030484.2"/>
    </source>
</evidence>
<sequence>MRQKPFQPKCLFLFFRQKHLKTQRLCTKASVRSPLSGGIRRSEAESFLLGFILTFSPHNAAPQRKVVSLAKPPTQPLAAMDANHSNPLEPQSSPEAPRPDKLPPKTGAVVIDMGTGTCKMGFAGQTRPIYTVATIVGCQPQKLATTGQQVLETFIGEAARMRPELTLVQPVQNGILVDWNAAELIWRHVLEHDLHVATQDHPLLFSDPPFSPSTNREKLVEVVFESLRSPAMYVASQSVLSVYAHGQVSGLVVDTGHGVTYTVPVFQGYNLPHAAQRLDLAGTHLTAFLAEMLLGSGLPLGQQDLDTVENIKHRYCYVAADLLKEQARPEQEYQQTLKLPDGRTVTLGKELFQCPELLFSPPAIPGLSPVPLEVQADVAQNVLLCGCSSLFQGFEGRFRAELLHSLPREAHVVVKAQPSRNFSVWIGGSILASLRAFQSCWVLREEYEEQGPHIVYRKCY</sequence>
<name>A0A3Q2HAZ2_HORSE</name>
<dbReference type="SMART" id="SM00268">
    <property type="entry name" value="ACTIN"/>
    <property type="match status" value="1"/>
</dbReference>
<keyword evidence="4" id="KW-0067">ATP-binding</keyword>
<protein>
    <recommendedName>
        <fullName evidence="10">Actin like 9</fullName>
    </recommendedName>
</protein>
<dbReference type="PANTHER" id="PTHR11937">
    <property type="entry name" value="ACTIN"/>
    <property type="match status" value="1"/>
</dbReference>
<dbReference type="PaxDb" id="9796-ENSECAP00000023462"/>
<comment type="subcellular location">
    <subcellularLocation>
        <location evidence="1">Cytoplasm</location>
        <location evidence="1">Cytoskeleton</location>
    </subcellularLocation>
</comment>
<evidence type="ECO:0000313" key="9">
    <source>
        <dbReference type="Proteomes" id="UP000002281"/>
    </source>
</evidence>
<evidence type="ECO:0000256" key="7">
    <source>
        <dbReference type="SAM" id="MobiDB-lite"/>
    </source>
</evidence>
<evidence type="ECO:0000256" key="3">
    <source>
        <dbReference type="ARBA" id="ARBA00022741"/>
    </source>
</evidence>
<evidence type="ECO:0000256" key="5">
    <source>
        <dbReference type="ARBA" id="ARBA00023212"/>
    </source>
</evidence>
<evidence type="ECO:0008006" key="10">
    <source>
        <dbReference type="Google" id="ProtNLM"/>
    </source>
</evidence>
<keyword evidence="5" id="KW-0206">Cytoskeleton</keyword>
<reference evidence="8" key="2">
    <citation type="submission" date="2025-05" db="UniProtKB">
        <authorList>
            <consortium name="Ensembl"/>
        </authorList>
    </citation>
    <scope>IDENTIFICATION</scope>
    <source>
        <strain evidence="8">Thoroughbred</strain>
    </source>
</reference>
<evidence type="ECO:0000256" key="1">
    <source>
        <dbReference type="ARBA" id="ARBA00004245"/>
    </source>
</evidence>
<accession>A0A3Q2HAZ2</accession>
<comment type="similarity">
    <text evidence="6">Belongs to the actin family.</text>
</comment>
<dbReference type="Ensembl" id="ENSECAT00000063397.2">
    <property type="protein sequence ID" value="ENSECAP00000023462.2"/>
    <property type="gene ID" value="ENSECAG00000029264.2"/>
</dbReference>
<dbReference type="GeneTree" id="ENSGT00940000163012"/>
<dbReference type="SUPFAM" id="SSF53067">
    <property type="entry name" value="Actin-like ATPase domain"/>
    <property type="match status" value="2"/>
</dbReference>
<evidence type="ECO:0000256" key="2">
    <source>
        <dbReference type="ARBA" id="ARBA00022490"/>
    </source>
</evidence>
<dbReference type="Gene3D" id="3.90.640.10">
    <property type="entry name" value="Actin, Chain A, domain 4"/>
    <property type="match status" value="1"/>
</dbReference>
<evidence type="ECO:0000256" key="4">
    <source>
        <dbReference type="ARBA" id="ARBA00022840"/>
    </source>
</evidence>
<dbReference type="Pfam" id="PF00022">
    <property type="entry name" value="Actin"/>
    <property type="match status" value="3"/>
</dbReference>
<dbReference type="Ensembl" id="ENSECAT00000053729.2">
    <property type="protein sequence ID" value="ENSECAP00000030934.2"/>
    <property type="gene ID" value="ENSECAG00000032552.2"/>
</dbReference>
<organism evidence="8 9">
    <name type="scientific">Equus caballus</name>
    <name type="common">Horse</name>
    <dbReference type="NCBI Taxonomy" id="9796"/>
    <lineage>
        <taxon>Eukaryota</taxon>
        <taxon>Metazoa</taxon>
        <taxon>Chordata</taxon>
        <taxon>Craniata</taxon>
        <taxon>Vertebrata</taxon>
        <taxon>Euteleostomi</taxon>
        <taxon>Mammalia</taxon>
        <taxon>Eutheria</taxon>
        <taxon>Laurasiatheria</taxon>
        <taxon>Perissodactyla</taxon>
        <taxon>Equidae</taxon>
        <taxon>Equus</taxon>
    </lineage>
</organism>
<dbReference type="GO" id="GO:0015629">
    <property type="term" value="C:actin cytoskeleton"/>
    <property type="evidence" value="ECO:0000318"/>
    <property type="project" value="GO_Central"/>
</dbReference>
<keyword evidence="3" id="KW-0547">Nucleotide-binding</keyword>
<dbReference type="PRINTS" id="PR00190">
    <property type="entry name" value="ACTIN"/>
</dbReference>
<dbReference type="InterPro" id="IPR004000">
    <property type="entry name" value="Actin"/>
</dbReference>
<reference evidence="8 9" key="1">
    <citation type="journal article" date="2009" name="Science">
        <title>Genome sequence, comparative analysis, and population genetics of the domestic horse.</title>
        <authorList>
            <consortium name="Broad Institute Genome Sequencing Platform"/>
            <consortium name="Broad Institute Whole Genome Assembly Team"/>
            <person name="Wade C.M."/>
            <person name="Giulotto E."/>
            <person name="Sigurdsson S."/>
            <person name="Zoli M."/>
            <person name="Gnerre S."/>
            <person name="Imsland F."/>
            <person name="Lear T.L."/>
            <person name="Adelson D.L."/>
            <person name="Bailey E."/>
            <person name="Bellone R.R."/>
            <person name="Bloecker H."/>
            <person name="Distl O."/>
            <person name="Edgar R.C."/>
            <person name="Garber M."/>
            <person name="Leeb T."/>
            <person name="Mauceli E."/>
            <person name="MacLeod J.N."/>
            <person name="Penedo M.C.T."/>
            <person name="Raison J.M."/>
            <person name="Sharpe T."/>
            <person name="Vogel J."/>
            <person name="Andersson L."/>
            <person name="Antczak D.F."/>
            <person name="Biagi T."/>
            <person name="Binns M.M."/>
            <person name="Chowdhary B.P."/>
            <person name="Coleman S.J."/>
            <person name="Della Valle G."/>
            <person name="Fryc S."/>
            <person name="Guerin G."/>
            <person name="Hasegawa T."/>
            <person name="Hill E.W."/>
            <person name="Jurka J."/>
            <person name="Kiialainen A."/>
            <person name="Lindgren G."/>
            <person name="Liu J."/>
            <person name="Magnani E."/>
            <person name="Mickelson J.R."/>
            <person name="Murray J."/>
            <person name="Nergadze S.G."/>
            <person name="Onofrio R."/>
            <person name="Pedroni S."/>
            <person name="Piras M.F."/>
            <person name="Raudsepp T."/>
            <person name="Rocchi M."/>
            <person name="Roeed K.H."/>
            <person name="Ryder O.A."/>
            <person name="Searle S."/>
            <person name="Skow L."/>
            <person name="Swinburne J.E."/>
            <person name="Syvaenen A.C."/>
            <person name="Tozaki T."/>
            <person name="Valberg S.J."/>
            <person name="Vaudin M."/>
            <person name="White J.R."/>
            <person name="Zody M.C."/>
            <person name="Lander E.S."/>
            <person name="Lindblad-Toh K."/>
        </authorList>
    </citation>
    <scope>NUCLEOTIDE SEQUENCE [LARGE SCALE GENOMIC DNA]</scope>
    <source>
        <strain evidence="8 9">Thoroughbred</strain>
    </source>
</reference>
<dbReference type="FunFam" id="3.30.420.40:FF:000148">
    <property type="entry name" value="Actin, alpha skeletal muscle"/>
    <property type="match status" value="1"/>
</dbReference>
<feature type="compositionally biased region" description="Polar residues" evidence="7">
    <location>
        <begin position="83"/>
        <end position="94"/>
    </location>
</feature>
<feature type="region of interest" description="Disordered" evidence="7">
    <location>
        <begin position="76"/>
        <end position="104"/>
    </location>
</feature>
<dbReference type="Gene3D" id="3.30.420.40">
    <property type="match status" value="2"/>
</dbReference>
<dbReference type="Proteomes" id="UP000002281">
    <property type="component" value="Chromosome 7"/>
</dbReference>
<dbReference type="Bgee" id="ENSECAG00000005142">
    <property type="expression patterns" value="Expressed in testis"/>
</dbReference>
<evidence type="ECO:0000256" key="6">
    <source>
        <dbReference type="RuleBase" id="RU000487"/>
    </source>
</evidence>
<dbReference type="AlphaFoldDB" id="A0A3Q2HAZ2"/>
<dbReference type="GO" id="GO:0005524">
    <property type="term" value="F:ATP binding"/>
    <property type="evidence" value="ECO:0007669"/>
    <property type="project" value="UniProtKB-KW"/>
</dbReference>
<dbReference type="InterPro" id="IPR043129">
    <property type="entry name" value="ATPase_NBD"/>
</dbReference>
<dbReference type="Ensembl" id="ENSECAT00000043573.2">
    <property type="protein sequence ID" value="ENSECAP00000030484.2"/>
    <property type="gene ID" value="ENSECAG00000005142.4"/>
</dbReference>
<keyword evidence="9" id="KW-1185">Reference proteome</keyword>
<keyword evidence="2" id="KW-0963">Cytoplasm</keyword>
<dbReference type="STRING" id="9796.ENSECAP00000023462"/>
<proteinExistence type="inferred from homology"/>